<dbReference type="AlphaFoldDB" id="A0AA38RYB4"/>
<feature type="compositionally biased region" description="Polar residues" evidence="1">
    <location>
        <begin position="440"/>
        <end position="475"/>
    </location>
</feature>
<dbReference type="Proteomes" id="UP001174691">
    <property type="component" value="Unassembled WGS sequence"/>
</dbReference>
<feature type="region of interest" description="Disordered" evidence="1">
    <location>
        <begin position="59"/>
        <end position="137"/>
    </location>
</feature>
<reference evidence="2" key="1">
    <citation type="submission" date="2022-07" db="EMBL/GenBank/DDBJ databases">
        <title>Fungi with potential for degradation of polypropylene.</title>
        <authorList>
            <person name="Gostincar C."/>
        </authorList>
    </citation>
    <scope>NUCLEOTIDE SEQUENCE</scope>
    <source>
        <strain evidence="2">EXF-13287</strain>
    </source>
</reference>
<feature type="region of interest" description="Disordered" evidence="1">
    <location>
        <begin position="216"/>
        <end position="256"/>
    </location>
</feature>
<feature type="compositionally biased region" description="Basic and acidic residues" evidence="1">
    <location>
        <begin position="66"/>
        <end position="82"/>
    </location>
</feature>
<protein>
    <submittedName>
        <fullName evidence="2">Acid phosphatase-like protein</fullName>
    </submittedName>
</protein>
<evidence type="ECO:0000313" key="2">
    <source>
        <dbReference type="EMBL" id="KAJ9160914.1"/>
    </source>
</evidence>
<name>A0AA38RYB4_9PEZI</name>
<comment type="caution">
    <text evidence="2">The sequence shown here is derived from an EMBL/GenBank/DDBJ whole genome shotgun (WGS) entry which is preliminary data.</text>
</comment>
<keyword evidence="3" id="KW-1185">Reference proteome</keyword>
<evidence type="ECO:0000256" key="1">
    <source>
        <dbReference type="SAM" id="MobiDB-lite"/>
    </source>
</evidence>
<dbReference type="EMBL" id="JANBVN010000029">
    <property type="protein sequence ID" value="KAJ9160914.1"/>
    <property type="molecule type" value="Genomic_DNA"/>
</dbReference>
<accession>A0AA38RYB4</accession>
<organism evidence="2 3">
    <name type="scientific">Coniochaeta hoffmannii</name>
    <dbReference type="NCBI Taxonomy" id="91930"/>
    <lineage>
        <taxon>Eukaryota</taxon>
        <taxon>Fungi</taxon>
        <taxon>Dikarya</taxon>
        <taxon>Ascomycota</taxon>
        <taxon>Pezizomycotina</taxon>
        <taxon>Sordariomycetes</taxon>
        <taxon>Sordariomycetidae</taxon>
        <taxon>Coniochaetales</taxon>
        <taxon>Coniochaetaceae</taxon>
        <taxon>Coniochaeta</taxon>
    </lineage>
</organism>
<feature type="compositionally biased region" description="Low complexity" evidence="1">
    <location>
        <begin position="122"/>
        <end position="131"/>
    </location>
</feature>
<feature type="region of interest" description="Disordered" evidence="1">
    <location>
        <begin position="432"/>
        <end position="482"/>
    </location>
</feature>
<proteinExistence type="predicted"/>
<feature type="compositionally biased region" description="Polar residues" evidence="1">
    <location>
        <begin position="233"/>
        <end position="244"/>
    </location>
</feature>
<sequence>MRTLGSMLAETYASWLHSISQCCLPLSSRHDEKHRLSDAGSWTYERDTVRLRLSGGTWRRTLTGTEPERTADEDGIYRDQPSREPPPSAAQQWPSERDDGNGRAQKRTTSVGSRFSVRRRFMSNSSSSSRRPQISAPTNFRHIYSESFQFPSPQPRQRPVFFRPLELSIYAPNNQLSPLLPDFDLDEHIPPPPAAYTRRDTANACWDGSSATLTHERSTSSMSFHLPRRQTHEASSFSESQDSTPPRIPPRSRARAYTSPNVDVIVERIASAMIERDRLQWEIDSVIERQSIYTNSRPTTAYGMQDLEPMPSIPAVPAVAPSFAERLSTESRPQTAPAQPIQIPKRQTPFAEASARFNNSSSRLERNGLERPLAPPLPLVLRPPLRKKKSFSRVSSWLFPNNEQHQRDMSLDSVTNLPRPINEADGFYQTVSPAGRDSFGTLTSASSSWETEEGQSQTVPTTWSPGSSPMVTQDPTPIKTRAPPMMSRTAVLAAGDGHRPLSVGVAF</sequence>
<gene>
    <name evidence="2" type="ORF">NKR19_g2758</name>
</gene>
<evidence type="ECO:0000313" key="3">
    <source>
        <dbReference type="Proteomes" id="UP001174691"/>
    </source>
</evidence>